<sequence>MNTTYRKYDLAKRRDTIKPRRRRQFQRRRKKSYLPILGDGEGLADFPELLLVLERGTVLHKVVSASKVVTRRFYLDPSHEFLLYYPSHKGFFCMNKAPELAIRNIGEVRRGYSTDVFHKVDEHRRRRRTLRNLQVREELCFSIVLSSTNSTLNLIAPTMDTCVAWCRVLSHLVAAYRNAERQEAFDNWIKAQFTRADINANGVLNFSECLELLRQMNKAAPKKLVRKLFDAANKNRTRVDGKDVLDKEEFVLFYNSLLHRPEIQELFDKYKVRGSDLMGPDELQSFLKHEQCETHSLEECQELITTLTQDPNKDWGSGGHLSMHGFEAFLLSDRQAIFDYQHQFVCQDMTRPLNEYFIASSHNTYLLNHQLVGSSSVEGYIKALRRGCRCLELDVWDGQHNSGGPIIFHGYTLTSKILLKDVIEAIREYAFVASPYPVILSIENHCSQENQVVMARYFREILGDMLCAEAIGADEVQLPSPEQLKYKILIKGKKLPPLNQAACRETREREELLTVLPDYEMSGDLSDSSEISEQLGSASSNETDEDKKLFQVDDLDNSNGGSNNNSCNTFGEEKSSWIGAFSETKERNISLRRSLTRRASSKVGGGSRKHSALASELSDLINYIVATQFRSFEDTEKWNFNQMASFSETKYFKILSNEEGVQDLMRYTQKFLARIYPKSSRTSSTNYDPIPIFNVGCQIVALNYQTSDRSMFYNVAKFAQNGNCGYVLKPQILREGFNFNHPPACLRRILNIKIISGQHIPKPDEALEGEVVDPYVVLKIVGHPSDSYRAKTEFVKNNGFNPHWNKSFSFTINVPDLATLVFIVRDDSRTGKNQKLGKYAIPVSVIQGGYRHVHLRNAAFEKIVPATLFVHVSIGTCPQEELEYGS</sequence>
<evidence type="ECO:0000256" key="8">
    <source>
        <dbReference type="ARBA" id="ARBA00022963"/>
    </source>
</evidence>
<evidence type="ECO:0000256" key="11">
    <source>
        <dbReference type="ARBA" id="ARBA00023224"/>
    </source>
</evidence>
<protein>
    <recommendedName>
        <fullName evidence="3 13">Phosphoinositide phospholipase C</fullName>
        <ecNumber evidence="3 13">3.1.4.11</ecNumber>
    </recommendedName>
</protein>
<evidence type="ECO:0000259" key="16">
    <source>
        <dbReference type="PROSITE" id="PS50008"/>
    </source>
</evidence>
<evidence type="ECO:0000256" key="2">
    <source>
        <dbReference type="ARBA" id="ARBA00004496"/>
    </source>
</evidence>
<evidence type="ECO:0000256" key="13">
    <source>
        <dbReference type="RuleBase" id="RU361133"/>
    </source>
</evidence>
<keyword evidence="7" id="KW-0460">Magnesium</keyword>
<dbReference type="InterPro" id="IPR000909">
    <property type="entry name" value="PLipase_C_PInositol-sp_X_dom"/>
</dbReference>
<feature type="domain" description="PI-PLC Y-box" evidence="16">
    <location>
        <begin position="617"/>
        <end position="734"/>
    </location>
</feature>
<dbReference type="Gene3D" id="2.30.29.30">
    <property type="entry name" value="Pleckstrin-homology domain (PH domain)/Phosphotyrosine-binding domain (PTB)"/>
    <property type="match status" value="1"/>
</dbReference>
<dbReference type="Gene3D" id="1.10.238.10">
    <property type="entry name" value="EF-hand"/>
    <property type="match status" value="2"/>
</dbReference>
<dbReference type="Pfam" id="PF16457">
    <property type="entry name" value="PH_12"/>
    <property type="match status" value="1"/>
</dbReference>
<dbReference type="GO" id="GO:0016829">
    <property type="term" value="F:lyase activity"/>
    <property type="evidence" value="ECO:0007669"/>
    <property type="project" value="UniProtKB-KW"/>
</dbReference>
<evidence type="ECO:0000256" key="4">
    <source>
        <dbReference type="ARBA" id="ARBA00022490"/>
    </source>
</evidence>
<dbReference type="SMART" id="SM00148">
    <property type="entry name" value="PLCXc"/>
    <property type="match status" value="1"/>
</dbReference>
<evidence type="ECO:0000256" key="5">
    <source>
        <dbReference type="ARBA" id="ARBA00022723"/>
    </source>
</evidence>
<dbReference type="CDD" id="cd00275">
    <property type="entry name" value="C2_PLC_like"/>
    <property type="match status" value="1"/>
</dbReference>
<dbReference type="Gene3D" id="2.60.40.150">
    <property type="entry name" value="C2 domain"/>
    <property type="match status" value="1"/>
</dbReference>
<keyword evidence="6 13" id="KW-0378">Hydrolase</keyword>
<dbReference type="InterPro" id="IPR011993">
    <property type="entry name" value="PH-like_dom_sf"/>
</dbReference>
<dbReference type="RefSeq" id="XP_022645363.1">
    <property type="nucleotide sequence ID" value="XM_022789628.1"/>
</dbReference>
<evidence type="ECO:0000256" key="3">
    <source>
        <dbReference type="ARBA" id="ARBA00012368"/>
    </source>
</evidence>
<evidence type="ECO:0000256" key="10">
    <source>
        <dbReference type="ARBA" id="ARBA00023157"/>
    </source>
</evidence>
<keyword evidence="18" id="KW-1185">Reference proteome</keyword>
<keyword evidence="11" id="KW-0807">Transducer</keyword>
<organism evidence="17 18">
    <name type="scientific">Varroa destructor</name>
    <name type="common">Honeybee mite</name>
    <dbReference type="NCBI Taxonomy" id="109461"/>
    <lineage>
        <taxon>Eukaryota</taxon>
        <taxon>Metazoa</taxon>
        <taxon>Ecdysozoa</taxon>
        <taxon>Arthropoda</taxon>
        <taxon>Chelicerata</taxon>
        <taxon>Arachnida</taxon>
        <taxon>Acari</taxon>
        <taxon>Parasitiformes</taxon>
        <taxon>Mesostigmata</taxon>
        <taxon>Gamasina</taxon>
        <taxon>Dermanyssoidea</taxon>
        <taxon>Varroidae</taxon>
        <taxon>Varroa</taxon>
    </lineage>
</organism>
<keyword evidence="4" id="KW-0963">Cytoplasm</keyword>
<comment type="catalytic activity">
    <reaction evidence="1">
        <text>an N-(acyl)-sphingosylphosphoethanolamine = an N-(acyl)-sphingosyl-1,3-cyclic phosphate + ethanolamine</text>
        <dbReference type="Rhea" id="RHEA:60648"/>
        <dbReference type="ChEBI" id="CHEBI:57603"/>
        <dbReference type="ChEBI" id="CHEBI:143891"/>
        <dbReference type="ChEBI" id="CHEBI:143892"/>
    </reaction>
</comment>
<dbReference type="EnsemblMetazoa" id="XM_022789628">
    <property type="protein sequence ID" value="XP_022645363"/>
    <property type="gene ID" value="LOC111243691"/>
</dbReference>
<evidence type="ECO:0000256" key="1">
    <source>
        <dbReference type="ARBA" id="ARBA00000110"/>
    </source>
</evidence>
<evidence type="ECO:0000313" key="17">
    <source>
        <dbReference type="EnsemblMetazoa" id="XP_022645362"/>
    </source>
</evidence>
<evidence type="ECO:0000256" key="9">
    <source>
        <dbReference type="ARBA" id="ARBA00023098"/>
    </source>
</evidence>
<dbReference type="Pfam" id="PF00387">
    <property type="entry name" value="PI-PLC-Y"/>
    <property type="match status" value="1"/>
</dbReference>
<dbReference type="InterPro" id="IPR001849">
    <property type="entry name" value="PH_domain"/>
</dbReference>
<dbReference type="GO" id="GO:0035556">
    <property type="term" value="P:intracellular signal transduction"/>
    <property type="evidence" value="ECO:0007669"/>
    <property type="project" value="InterPro"/>
</dbReference>
<dbReference type="SMART" id="SM00149">
    <property type="entry name" value="PLCYc"/>
    <property type="match status" value="1"/>
</dbReference>
<dbReference type="Pfam" id="PF09279">
    <property type="entry name" value="EF-hand_like"/>
    <property type="match status" value="1"/>
</dbReference>
<keyword evidence="9 13" id="KW-0443">Lipid metabolism</keyword>
<evidence type="ECO:0000256" key="7">
    <source>
        <dbReference type="ARBA" id="ARBA00022842"/>
    </source>
</evidence>
<dbReference type="PRINTS" id="PR00390">
    <property type="entry name" value="PHPHLIPASEC"/>
</dbReference>
<reference evidence="17" key="1">
    <citation type="submission" date="2021-01" db="UniProtKB">
        <authorList>
            <consortium name="EnsemblMetazoa"/>
        </authorList>
    </citation>
    <scope>IDENTIFICATION</scope>
</reference>
<dbReference type="GO" id="GO:0004435">
    <property type="term" value="F:phosphatidylinositol-4,5-bisphosphate phospholipase C activity"/>
    <property type="evidence" value="ECO:0007669"/>
    <property type="project" value="UniProtKB-EC"/>
</dbReference>
<dbReference type="OrthoDB" id="269822at2759"/>
<feature type="compositionally biased region" description="Polar residues" evidence="14">
    <location>
        <begin position="525"/>
        <end position="541"/>
    </location>
</feature>
<dbReference type="PROSITE" id="PS50007">
    <property type="entry name" value="PIPLC_X_DOMAIN"/>
    <property type="match status" value="1"/>
</dbReference>
<dbReference type="SUPFAM" id="SSF49562">
    <property type="entry name" value="C2 domain (Calcium/lipid-binding domain, CaLB)"/>
    <property type="match status" value="1"/>
</dbReference>
<dbReference type="GO" id="GO:0005737">
    <property type="term" value="C:cytoplasm"/>
    <property type="evidence" value="ECO:0007669"/>
    <property type="project" value="UniProtKB-SubCell"/>
</dbReference>
<dbReference type="SUPFAM" id="SSF51695">
    <property type="entry name" value="PLC-like phosphodiesterases"/>
    <property type="match status" value="1"/>
</dbReference>
<accession>A0A7M7J1G0</accession>
<keyword evidence="8 13" id="KW-0442">Lipid degradation</keyword>
<dbReference type="SUPFAM" id="SSF50729">
    <property type="entry name" value="PH domain-like"/>
    <property type="match status" value="1"/>
</dbReference>
<dbReference type="AlphaFoldDB" id="A0A7M7J1G0"/>
<dbReference type="RefSeq" id="XP_022645362.1">
    <property type="nucleotide sequence ID" value="XM_022789627.1"/>
</dbReference>
<dbReference type="InterPro" id="IPR015359">
    <property type="entry name" value="PLC_EF-hand-like"/>
</dbReference>
<dbReference type="InterPro" id="IPR001711">
    <property type="entry name" value="PLipase_C_Pinositol-sp_Y"/>
</dbReference>
<keyword evidence="5" id="KW-0479">Metal-binding</keyword>
<dbReference type="FunFam" id="1.10.238.10:FF:000005">
    <property type="entry name" value="Phosphoinositide phospholipase C"/>
    <property type="match status" value="1"/>
</dbReference>
<dbReference type="InterPro" id="IPR000008">
    <property type="entry name" value="C2_dom"/>
</dbReference>
<feature type="region of interest" description="Disordered" evidence="14">
    <location>
        <begin position="520"/>
        <end position="546"/>
    </location>
</feature>
<evidence type="ECO:0000259" key="15">
    <source>
        <dbReference type="PROSITE" id="PS50004"/>
    </source>
</evidence>
<dbReference type="FunFam" id="3.20.20.190:FF:000039">
    <property type="entry name" value="Phosphoinositide phospholipase C"/>
    <property type="match status" value="1"/>
</dbReference>
<dbReference type="InterPro" id="IPR035892">
    <property type="entry name" value="C2_domain_sf"/>
</dbReference>
<dbReference type="GeneID" id="111243691"/>
<dbReference type="KEGG" id="vde:111243691"/>
<dbReference type="EnsemblMetazoa" id="XM_022789627">
    <property type="protein sequence ID" value="XP_022645362"/>
    <property type="gene ID" value="LOC111243691"/>
</dbReference>
<dbReference type="GO" id="GO:0016042">
    <property type="term" value="P:lipid catabolic process"/>
    <property type="evidence" value="ECO:0007669"/>
    <property type="project" value="UniProtKB-KW"/>
</dbReference>
<dbReference type="PANTHER" id="PTHR10336:SF209">
    <property type="entry name" value="PHOSPHOINOSITIDE PHOSPHOLIPASE C"/>
    <property type="match status" value="1"/>
</dbReference>
<keyword evidence="12" id="KW-0456">Lyase</keyword>
<dbReference type="GO" id="GO:0005886">
    <property type="term" value="C:plasma membrane"/>
    <property type="evidence" value="ECO:0007669"/>
    <property type="project" value="TreeGrafter"/>
</dbReference>
<proteinExistence type="predicted"/>
<dbReference type="GO" id="GO:0046872">
    <property type="term" value="F:metal ion binding"/>
    <property type="evidence" value="ECO:0007669"/>
    <property type="project" value="UniProtKB-KW"/>
</dbReference>
<dbReference type="PROSITE" id="PS50008">
    <property type="entry name" value="PIPLC_Y_DOMAIN"/>
    <property type="match status" value="1"/>
</dbReference>
<evidence type="ECO:0000256" key="6">
    <source>
        <dbReference type="ARBA" id="ARBA00022801"/>
    </source>
</evidence>
<dbReference type="Gene3D" id="3.20.20.190">
    <property type="entry name" value="Phosphatidylinositol (PI) phosphodiesterase"/>
    <property type="match status" value="1"/>
</dbReference>
<dbReference type="OMA" id="FSCVRVY"/>
<dbReference type="SMART" id="SM00239">
    <property type="entry name" value="C2"/>
    <property type="match status" value="1"/>
</dbReference>
<comment type="subcellular location">
    <subcellularLocation>
        <location evidence="2">Cytoplasm</location>
    </subcellularLocation>
</comment>
<feature type="domain" description="C2" evidence="15">
    <location>
        <begin position="731"/>
        <end position="857"/>
    </location>
</feature>
<evidence type="ECO:0000256" key="12">
    <source>
        <dbReference type="ARBA" id="ARBA00023239"/>
    </source>
</evidence>
<keyword evidence="10" id="KW-1015">Disulfide bond</keyword>
<dbReference type="InParanoid" id="A0A7M7J1G0"/>
<comment type="catalytic activity">
    <reaction evidence="13">
        <text>a 1,2-diacyl-sn-glycero-3-phospho-(1D-myo-inositol-4,5-bisphosphate) + H2O = 1D-myo-inositol 1,4,5-trisphosphate + a 1,2-diacyl-sn-glycerol + H(+)</text>
        <dbReference type="Rhea" id="RHEA:33179"/>
        <dbReference type="ChEBI" id="CHEBI:15377"/>
        <dbReference type="ChEBI" id="CHEBI:15378"/>
        <dbReference type="ChEBI" id="CHEBI:17815"/>
        <dbReference type="ChEBI" id="CHEBI:58456"/>
        <dbReference type="ChEBI" id="CHEBI:203600"/>
        <dbReference type="EC" id="3.1.4.11"/>
    </reaction>
</comment>
<dbReference type="PANTHER" id="PTHR10336">
    <property type="entry name" value="PHOSPHOINOSITIDE-SPECIFIC PHOSPHOLIPASE C FAMILY PROTEIN"/>
    <property type="match status" value="1"/>
</dbReference>
<dbReference type="EC" id="3.1.4.11" evidence="3 13"/>
<name>A0A7M7J1G0_VARDE</name>
<dbReference type="Proteomes" id="UP000594260">
    <property type="component" value="Unplaced"/>
</dbReference>
<dbReference type="InterPro" id="IPR001192">
    <property type="entry name" value="PI-PLC_fam"/>
</dbReference>
<dbReference type="Pfam" id="PF00388">
    <property type="entry name" value="PI-PLC-X"/>
    <property type="match status" value="1"/>
</dbReference>
<evidence type="ECO:0000256" key="14">
    <source>
        <dbReference type="SAM" id="MobiDB-lite"/>
    </source>
</evidence>
<dbReference type="SUPFAM" id="SSF47473">
    <property type="entry name" value="EF-hand"/>
    <property type="match status" value="1"/>
</dbReference>
<dbReference type="Pfam" id="PF00168">
    <property type="entry name" value="C2"/>
    <property type="match status" value="1"/>
</dbReference>
<dbReference type="InterPro" id="IPR011992">
    <property type="entry name" value="EF-hand-dom_pair"/>
</dbReference>
<dbReference type="PROSITE" id="PS50004">
    <property type="entry name" value="C2"/>
    <property type="match status" value="1"/>
</dbReference>
<evidence type="ECO:0000313" key="18">
    <source>
        <dbReference type="Proteomes" id="UP000594260"/>
    </source>
</evidence>
<dbReference type="CDD" id="cd16202">
    <property type="entry name" value="EFh_PI-PLCdelta"/>
    <property type="match status" value="1"/>
</dbReference>
<dbReference type="InterPro" id="IPR017946">
    <property type="entry name" value="PLC-like_Pdiesterase_TIM-brl"/>
</dbReference>